<name>A0ABS8Z7P1_9PSEU</name>
<evidence type="ECO:0000313" key="3">
    <source>
        <dbReference type="Proteomes" id="UP001521150"/>
    </source>
</evidence>
<accession>A0ABS8Z7P1</accession>
<evidence type="ECO:0000313" key="2">
    <source>
        <dbReference type="EMBL" id="MCE7002681.1"/>
    </source>
</evidence>
<evidence type="ECO:0000256" key="1">
    <source>
        <dbReference type="SAM" id="Phobius"/>
    </source>
</evidence>
<dbReference type="Proteomes" id="UP001521150">
    <property type="component" value="Unassembled WGS sequence"/>
</dbReference>
<feature type="transmembrane region" description="Helical" evidence="1">
    <location>
        <begin position="59"/>
        <end position="87"/>
    </location>
</feature>
<dbReference type="Gene3D" id="1.20.1740.10">
    <property type="entry name" value="Amino acid/polyamine transporter I"/>
    <property type="match status" value="1"/>
</dbReference>
<dbReference type="RefSeq" id="WP_233724077.1">
    <property type="nucleotide sequence ID" value="NZ_JAJVCN010000001.1"/>
</dbReference>
<proteinExistence type="predicted"/>
<feature type="transmembrane region" description="Helical" evidence="1">
    <location>
        <begin position="20"/>
        <end position="39"/>
    </location>
</feature>
<keyword evidence="1" id="KW-0472">Membrane</keyword>
<organism evidence="2 3">
    <name type="scientific">Kibdelosporangium philippinense</name>
    <dbReference type="NCBI Taxonomy" id="211113"/>
    <lineage>
        <taxon>Bacteria</taxon>
        <taxon>Bacillati</taxon>
        <taxon>Actinomycetota</taxon>
        <taxon>Actinomycetes</taxon>
        <taxon>Pseudonocardiales</taxon>
        <taxon>Pseudonocardiaceae</taxon>
        <taxon>Kibdelosporangium</taxon>
    </lineage>
</organism>
<reference evidence="2 3" key="1">
    <citation type="submission" date="2021-12" db="EMBL/GenBank/DDBJ databases">
        <title>Genome sequence of Kibdelosporangium philippinense ATCC 49844.</title>
        <authorList>
            <person name="Fedorov E.A."/>
            <person name="Omeragic M."/>
            <person name="Shalygina K.F."/>
            <person name="Maclea K.S."/>
        </authorList>
    </citation>
    <scope>NUCLEOTIDE SEQUENCE [LARGE SCALE GENOMIC DNA]</scope>
    <source>
        <strain evidence="2 3">ATCC 49844</strain>
    </source>
</reference>
<gene>
    <name evidence="2" type="ORF">LWC34_07530</name>
</gene>
<dbReference type="EMBL" id="JAJVCN010000001">
    <property type="protein sequence ID" value="MCE7002681.1"/>
    <property type="molecule type" value="Genomic_DNA"/>
</dbReference>
<evidence type="ECO:0008006" key="4">
    <source>
        <dbReference type="Google" id="ProtNLM"/>
    </source>
</evidence>
<keyword evidence="3" id="KW-1185">Reference proteome</keyword>
<sequence length="113" mass="11644">MTGNVPVAVAFGNGIGAPAGYIFATVVLTVFSIGFVAMARRITSAVAFYGFISHGLGRVMGLASGLLAVLAYVVFEASIVGIFAYFADTTINAQLGLDLPWQLYAGSVPAHPS</sequence>
<comment type="caution">
    <text evidence="2">The sequence shown here is derived from an EMBL/GenBank/DDBJ whole genome shotgun (WGS) entry which is preliminary data.</text>
</comment>
<protein>
    <recommendedName>
        <fullName evidence="4">Amino acid permease</fullName>
    </recommendedName>
</protein>
<keyword evidence="1" id="KW-1133">Transmembrane helix</keyword>
<keyword evidence="1" id="KW-0812">Transmembrane</keyword>